<comment type="caution">
    <text evidence="7">The sequence shown here is derived from an EMBL/GenBank/DDBJ whole genome shotgun (WGS) entry which is preliminary data.</text>
</comment>
<comment type="subcellular location">
    <subcellularLocation>
        <location evidence="1">Cell membrane</location>
        <topology evidence="1">Multi-pass membrane protein</topology>
    </subcellularLocation>
</comment>
<evidence type="ECO:0000256" key="2">
    <source>
        <dbReference type="ARBA" id="ARBA00022475"/>
    </source>
</evidence>
<dbReference type="PANTHER" id="PTHR32196:SF69">
    <property type="entry name" value="BRANCHED-CHAIN AMINO ACID TRANSPORT SYSTEM, PERMEASE PROTEIN"/>
    <property type="match status" value="1"/>
</dbReference>
<dbReference type="AlphaFoldDB" id="A0A644YB35"/>
<dbReference type="EMBL" id="VSSQ01004569">
    <property type="protein sequence ID" value="MPM25745.1"/>
    <property type="molecule type" value="Genomic_DNA"/>
</dbReference>
<evidence type="ECO:0000256" key="4">
    <source>
        <dbReference type="ARBA" id="ARBA00022989"/>
    </source>
</evidence>
<feature type="transmembrane region" description="Helical" evidence="6">
    <location>
        <begin position="12"/>
        <end position="29"/>
    </location>
</feature>
<keyword evidence="3 6" id="KW-0812">Transmembrane</keyword>
<protein>
    <recommendedName>
        <fullName evidence="8">Ribose import permease protein RbsC</fullName>
    </recommendedName>
</protein>
<feature type="transmembrane region" description="Helical" evidence="6">
    <location>
        <begin position="58"/>
        <end position="80"/>
    </location>
</feature>
<keyword evidence="4 6" id="KW-1133">Transmembrane helix</keyword>
<name>A0A644YB35_9ZZZZ</name>
<evidence type="ECO:0008006" key="8">
    <source>
        <dbReference type="Google" id="ProtNLM"/>
    </source>
</evidence>
<dbReference type="PANTHER" id="PTHR32196">
    <property type="entry name" value="ABC TRANSPORTER PERMEASE PROTEIN YPHD-RELATED-RELATED"/>
    <property type="match status" value="1"/>
</dbReference>
<evidence type="ECO:0000256" key="1">
    <source>
        <dbReference type="ARBA" id="ARBA00004651"/>
    </source>
</evidence>
<dbReference type="CDD" id="cd06574">
    <property type="entry name" value="TM_PBP1_branched-chain-AA_like"/>
    <property type="match status" value="1"/>
</dbReference>
<keyword evidence="2" id="KW-1003">Cell membrane</keyword>
<feature type="transmembrane region" description="Helical" evidence="6">
    <location>
        <begin position="215"/>
        <end position="233"/>
    </location>
</feature>
<gene>
    <name evidence="7" type="ORF">SDC9_72245</name>
</gene>
<evidence type="ECO:0000256" key="5">
    <source>
        <dbReference type="ARBA" id="ARBA00023136"/>
    </source>
</evidence>
<dbReference type="GO" id="GO:0005886">
    <property type="term" value="C:plasma membrane"/>
    <property type="evidence" value="ECO:0007669"/>
    <property type="project" value="UniProtKB-SubCell"/>
</dbReference>
<feature type="transmembrane region" description="Helical" evidence="6">
    <location>
        <begin position="186"/>
        <end position="203"/>
    </location>
</feature>
<sequence>MTDLIVGTLIQGLIYALISFGVYITYSILDFPDLSVDGSFPLGAAVTAVLLTRGCNPYLTLLAALGVGALAGLFTGFIHVKLRVRDLLAGIITMTALFSINLQIAGSNLTVERSVDTIFTAGPTMALLGGLSLTYRKLIVALVVVLAVKLLLDAFFATKAGLLLRAVGDNAALVTSLAKDRGNVKLQGLVLSNALVALGGALVCHETRSFSATMGTGQVVFGLASVIIGVALFRRLSFVKGTTAVIVGSVLYKLCIAMALSLGLPPNMMKLITAVLFLLVLVASGRKGEEIIHA</sequence>
<keyword evidence="5 6" id="KW-0472">Membrane</keyword>
<evidence type="ECO:0000256" key="3">
    <source>
        <dbReference type="ARBA" id="ARBA00022692"/>
    </source>
</evidence>
<feature type="transmembrane region" description="Helical" evidence="6">
    <location>
        <begin position="245"/>
        <end position="262"/>
    </location>
</feature>
<dbReference type="GO" id="GO:0022857">
    <property type="term" value="F:transmembrane transporter activity"/>
    <property type="evidence" value="ECO:0007669"/>
    <property type="project" value="InterPro"/>
</dbReference>
<feature type="transmembrane region" description="Helical" evidence="6">
    <location>
        <begin position="87"/>
        <end position="106"/>
    </location>
</feature>
<reference evidence="7" key="1">
    <citation type="submission" date="2019-08" db="EMBL/GenBank/DDBJ databases">
        <authorList>
            <person name="Kucharzyk K."/>
            <person name="Murdoch R.W."/>
            <person name="Higgins S."/>
            <person name="Loffler F."/>
        </authorList>
    </citation>
    <scope>NUCLEOTIDE SEQUENCE</scope>
</reference>
<proteinExistence type="predicted"/>
<accession>A0A644YB35</accession>
<feature type="transmembrane region" description="Helical" evidence="6">
    <location>
        <begin position="138"/>
        <end position="156"/>
    </location>
</feature>
<evidence type="ECO:0000313" key="7">
    <source>
        <dbReference type="EMBL" id="MPM25745.1"/>
    </source>
</evidence>
<evidence type="ECO:0000256" key="6">
    <source>
        <dbReference type="SAM" id="Phobius"/>
    </source>
</evidence>
<dbReference type="InterPro" id="IPR001851">
    <property type="entry name" value="ABC_transp_permease"/>
</dbReference>
<organism evidence="7">
    <name type="scientific">bioreactor metagenome</name>
    <dbReference type="NCBI Taxonomy" id="1076179"/>
    <lineage>
        <taxon>unclassified sequences</taxon>
        <taxon>metagenomes</taxon>
        <taxon>ecological metagenomes</taxon>
    </lineage>
</organism>
<dbReference type="Pfam" id="PF02653">
    <property type="entry name" value="BPD_transp_2"/>
    <property type="match status" value="1"/>
</dbReference>